<protein>
    <submittedName>
        <fullName evidence="1">DUF4128 domain-containing protein</fullName>
    </submittedName>
</protein>
<dbReference type="Pfam" id="PF13554">
    <property type="entry name" value="Phage_tail_terminator_5"/>
    <property type="match status" value="1"/>
</dbReference>
<evidence type="ECO:0000313" key="1">
    <source>
        <dbReference type="EMBL" id="WAE51169.1"/>
    </source>
</evidence>
<reference evidence="1" key="1">
    <citation type="submission" date="2022-11" db="EMBL/GenBank/DDBJ databases">
        <title>Genomic of Pseudomonas TF18.</title>
        <authorList>
            <person name="Liu T."/>
        </authorList>
    </citation>
    <scope>NUCLEOTIDE SEQUENCE</scope>
    <source>
        <strain evidence="1">TF18</strain>
    </source>
</reference>
<proteinExistence type="predicted"/>
<dbReference type="RefSeq" id="WP_267930788.1">
    <property type="nucleotide sequence ID" value="NZ_CP113257.1"/>
</dbReference>
<sequence length="134" mass="14836">MSNKRIRSLLEQRLKAWADARPIPVAWDNVKFSPPTGPYIRATLLPADTTSIDLEGAHRGYLGLFQLSINVPLSTGPGQAETLADEISALFPMTLRLESGAFWMQITSPCSAYPGVPGDTHYMVPVRFRYRADT</sequence>
<gene>
    <name evidence="1" type="ORF">OSV15_15990</name>
</gene>
<dbReference type="EMBL" id="CP113257">
    <property type="protein sequence ID" value="WAE51169.1"/>
    <property type="molecule type" value="Genomic_DNA"/>
</dbReference>
<dbReference type="Proteomes" id="UP001164632">
    <property type="component" value="Chromosome"/>
</dbReference>
<organism evidence="1 2">
    <name type="scientific">Stutzerimonas frequens</name>
    <dbReference type="NCBI Taxonomy" id="2968969"/>
    <lineage>
        <taxon>Bacteria</taxon>
        <taxon>Pseudomonadati</taxon>
        <taxon>Pseudomonadota</taxon>
        <taxon>Gammaproteobacteria</taxon>
        <taxon>Pseudomonadales</taxon>
        <taxon>Pseudomonadaceae</taxon>
        <taxon>Stutzerimonas</taxon>
    </lineage>
</organism>
<dbReference type="AlphaFoldDB" id="A0AA47DZ25"/>
<dbReference type="Gene3D" id="3.30.2000.20">
    <property type="match status" value="1"/>
</dbReference>
<name>A0AA47DZ25_9GAMM</name>
<evidence type="ECO:0000313" key="2">
    <source>
        <dbReference type="Proteomes" id="UP001164632"/>
    </source>
</evidence>
<dbReference type="InterPro" id="IPR025395">
    <property type="entry name" value="Phage_tail_terminator-like"/>
</dbReference>
<accession>A0AA47DZ25</accession>